<evidence type="ECO:0000313" key="5">
    <source>
        <dbReference type="EMBL" id="WMN06738.1"/>
    </source>
</evidence>
<sequence length="160" mass="18434">MKTITLILFNLLIISTLNAQGDSLLIQKLKAAVLLKQDTPKNVEEIDQLEIEINELIVNETMTKAGNDFHELFYSKWVWPDQSNQAFIIVIKEKPLRGNMTQISIKVNDMLIFEMPLQARYDYLESIAEIARERTQGFINNYREILKSLEGEDIKGSGIF</sequence>
<feature type="signal peptide" evidence="4">
    <location>
        <begin position="1"/>
        <end position="19"/>
    </location>
</feature>
<dbReference type="AlphaFoldDB" id="A0AA51N612"/>
<gene>
    <name evidence="5" type="ORF">QYS48_33520</name>
</gene>
<protein>
    <recommendedName>
        <fullName evidence="2">Curli production assembly/transport component CsgE</fullName>
    </recommendedName>
</protein>
<evidence type="ECO:0000256" key="4">
    <source>
        <dbReference type="SAM" id="SignalP"/>
    </source>
</evidence>
<proteinExistence type="predicted"/>
<keyword evidence="6" id="KW-1185">Reference proteome</keyword>
<dbReference type="RefSeq" id="WP_308356663.1">
    <property type="nucleotide sequence ID" value="NZ_CP129970.2"/>
</dbReference>
<feature type="chain" id="PRO_5041424654" description="Curli production assembly/transport component CsgE" evidence="4">
    <location>
        <begin position="20"/>
        <end position="160"/>
    </location>
</feature>
<dbReference type="InterPro" id="IPR018900">
    <property type="entry name" value="Curli_CsgE"/>
</dbReference>
<evidence type="ECO:0000256" key="3">
    <source>
        <dbReference type="ARBA" id="ARBA00022729"/>
    </source>
</evidence>
<evidence type="ECO:0000313" key="6">
    <source>
        <dbReference type="Proteomes" id="UP001244443"/>
    </source>
</evidence>
<comment type="function">
    <text evidence="1">May be involved in the biogenesis of curli organelles.</text>
</comment>
<dbReference type="Pfam" id="PF10627">
    <property type="entry name" value="CsgE"/>
    <property type="match status" value="1"/>
</dbReference>
<organism evidence="5 6">
    <name type="scientific">Marivirga arenosa</name>
    <dbReference type="NCBI Taxonomy" id="3059076"/>
    <lineage>
        <taxon>Bacteria</taxon>
        <taxon>Pseudomonadati</taxon>
        <taxon>Bacteroidota</taxon>
        <taxon>Cytophagia</taxon>
        <taxon>Cytophagales</taxon>
        <taxon>Marivirgaceae</taxon>
        <taxon>Marivirga</taxon>
    </lineage>
</organism>
<accession>A0AA51N612</accession>
<evidence type="ECO:0000256" key="1">
    <source>
        <dbReference type="ARBA" id="ARBA00003989"/>
    </source>
</evidence>
<evidence type="ECO:0000256" key="2">
    <source>
        <dbReference type="ARBA" id="ARBA00014024"/>
    </source>
</evidence>
<dbReference type="Proteomes" id="UP001244443">
    <property type="component" value="Chromosome"/>
</dbReference>
<keyword evidence="3 4" id="KW-0732">Signal</keyword>
<dbReference type="EMBL" id="CP129970">
    <property type="protein sequence ID" value="WMN06738.1"/>
    <property type="molecule type" value="Genomic_DNA"/>
</dbReference>
<name>A0AA51N612_9BACT</name>
<reference evidence="5" key="1">
    <citation type="submission" date="2023-08" db="EMBL/GenBank/DDBJ databases">
        <title>Comparative genomics and taxonomic characterization of three novel marine species of genus Marivirga.</title>
        <authorList>
            <person name="Muhammad N."/>
            <person name="Kim S.-G."/>
        </authorList>
    </citation>
    <scope>NUCLEOTIDE SEQUENCE [LARGE SCALE GENOMIC DNA]</scope>
    <source>
        <strain evidence="5">ABR2-2</strain>
    </source>
</reference>